<comment type="caution">
    <text evidence="2">The sequence shown here is derived from an EMBL/GenBank/DDBJ whole genome shotgun (WGS) entry which is preliminary data.</text>
</comment>
<dbReference type="InterPro" id="IPR007329">
    <property type="entry name" value="FMN-bd"/>
</dbReference>
<accession>U7V8I8</accession>
<dbReference type="eggNOG" id="COG3976">
    <property type="taxonomic scope" value="Bacteria"/>
</dbReference>
<evidence type="ECO:0000313" key="3">
    <source>
        <dbReference type="Proteomes" id="UP000017081"/>
    </source>
</evidence>
<dbReference type="HOGENOM" id="CLU_096350_3_1_0"/>
<dbReference type="Gene3D" id="3.90.1010.20">
    <property type="match status" value="1"/>
</dbReference>
<dbReference type="Proteomes" id="UP000017081">
    <property type="component" value="Unassembled WGS sequence"/>
</dbReference>
<dbReference type="AlphaFoldDB" id="U7V8I8"/>
<keyword evidence="3" id="KW-1185">Reference proteome</keyword>
<reference evidence="2 3" key="1">
    <citation type="submission" date="2013-08" db="EMBL/GenBank/DDBJ databases">
        <authorList>
            <person name="Weinstock G."/>
            <person name="Sodergren E."/>
            <person name="Wylie T."/>
            <person name="Fulton L."/>
            <person name="Fulton R."/>
            <person name="Fronick C."/>
            <person name="O'Laughlin M."/>
            <person name="Godfrey J."/>
            <person name="Miner T."/>
            <person name="Herter B."/>
            <person name="Appelbaum E."/>
            <person name="Cordes M."/>
            <person name="Lek S."/>
            <person name="Wollam A."/>
            <person name="Pepin K.H."/>
            <person name="Palsikar V.B."/>
            <person name="Mitreva M."/>
            <person name="Wilson R.K."/>
        </authorList>
    </citation>
    <scope>NUCLEOTIDE SEQUENCE [LARGE SCALE GENOMIC DNA]</scope>
    <source>
        <strain evidence="2 3">ATCC BAA-474</strain>
    </source>
</reference>
<evidence type="ECO:0000313" key="2">
    <source>
        <dbReference type="EMBL" id="ERT67850.1"/>
    </source>
</evidence>
<name>U7V8I8_9FUSO</name>
<dbReference type="RefSeq" id="WP_023051761.1">
    <property type="nucleotide sequence ID" value="NZ_CP173065.2"/>
</dbReference>
<feature type="domain" description="FMN-binding" evidence="1">
    <location>
        <begin position="40"/>
        <end position="117"/>
    </location>
</feature>
<evidence type="ECO:0000259" key="1">
    <source>
        <dbReference type="SMART" id="SM00900"/>
    </source>
</evidence>
<protein>
    <submittedName>
        <fullName evidence="2">FMN-binding domain protein</fullName>
    </submittedName>
</protein>
<gene>
    <name evidence="2" type="ORF">HMPREF0202_02229</name>
</gene>
<dbReference type="GO" id="GO:0016020">
    <property type="term" value="C:membrane"/>
    <property type="evidence" value="ECO:0007669"/>
    <property type="project" value="InterPro"/>
</dbReference>
<dbReference type="PATRIC" id="fig|1319815.3.peg.2145"/>
<dbReference type="EMBL" id="AXZF01000103">
    <property type="protein sequence ID" value="ERT67850.1"/>
    <property type="molecule type" value="Genomic_DNA"/>
</dbReference>
<dbReference type="STRING" id="1319815.HMPREF0202_02229"/>
<dbReference type="Pfam" id="PF04205">
    <property type="entry name" value="FMN_bind"/>
    <property type="match status" value="1"/>
</dbReference>
<organism evidence="2 3">
    <name type="scientific">Cetobacterium somerae ATCC BAA-474</name>
    <dbReference type="NCBI Taxonomy" id="1319815"/>
    <lineage>
        <taxon>Bacteria</taxon>
        <taxon>Fusobacteriati</taxon>
        <taxon>Fusobacteriota</taxon>
        <taxon>Fusobacteriia</taxon>
        <taxon>Fusobacteriales</taxon>
        <taxon>Fusobacteriaceae</taxon>
        <taxon>Cetobacterium</taxon>
    </lineage>
</organism>
<sequence length="119" mass="12825">MNKESLRKKVVLAFIAVGLLLGVYEANKPGPLVIEEIGTGYNGDLTVKLQVKPKGDGFKIIGVDVAHQDTPPIADPAVDTLKTYILKNQNAEFDVVSGATYTSEGIREATKKALEKVKN</sequence>
<dbReference type="SMART" id="SM00900">
    <property type="entry name" value="FMN_bind"/>
    <property type="match status" value="1"/>
</dbReference>
<proteinExistence type="predicted"/>
<dbReference type="GO" id="GO:0010181">
    <property type="term" value="F:FMN binding"/>
    <property type="evidence" value="ECO:0007669"/>
    <property type="project" value="InterPro"/>
</dbReference>